<dbReference type="PANTHER" id="PTHR44259">
    <property type="entry name" value="OS07G0183000 PROTEIN-RELATED"/>
    <property type="match status" value="1"/>
</dbReference>
<evidence type="ECO:0000313" key="2">
    <source>
        <dbReference type="EMBL" id="CAH8390869.1"/>
    </source>
</evidence>
<dbReference type="Proteomes" id="UP001642260">
    <property type="component" value="Unassembled WGS sequence"/>
</dbReference>
<evidence type="ECO:0000259" key="1">
    <source>
        <dbReference type="Pfam" id="PF03478"/>
    </source>
</evidence>
<gene>
    <name evidence="2" type="ORF">ERUC_LOCUS43352</name>
</gene>
<dbReference type="EMBL" id="CAKOAT010924042">
    <property type="protein sequence ID" value="CAH8390869.1"/>
    <property type="molecule type" value="Genomic_DNA"/>
</dbReference>
<accession>A0ABC8M582</accession>
<name>A0ABC8M582_ERUVS</name>
<keyword evidence="3" id="KW-1185">Reference proteome</keyword>
<dbReference type="InterPro" id="IPR005174">
    <property type="entry name" value="KIB1-4_b-propeller"/>
</dbReference>
<organism evidence="2 3">
    <name type="scientific">Eruca vesicaria subsp. sativa</name>
    <name type="common">Garden rocket</name>
    <name type="synonym">Eruca sativa</name>
    <dbReference type="NCBI Taxonomy" id="29727"/>
    <lineage>
        <taxon>Eukaryota</taxon>
        <taxon>Viridiplantae</taxon>
        <taxon>Streptophyta</taxon>
        <taxon>Embryophyta</taxon>
        <taxon>Tracheophyta</taxon>
        <taxon>Spermatophyta</taxon>
        <taxon>Magnoliopsida</taxon>
        <taxon>eudicotyledons</taxon>
        <taxon>Gunneridae</taxon>
        <taxon>Pentapetalae</taxon>
        <taxon>rosids</taxon>
        <taxon>malvids</taxon>
        <taxon>Brassicales</taxon>
        <taxon>Brassicaceae</taxon>
        <taxon>Brassiceae</taxon>
        <taxon>Eruca</taxon>
    </lineage>
</organism>
<proteinExistence type="predicted"/>
<evidence type="ECO:0000313" key="3">
    <source>
        <dbReference type="Proteomes" id="UP001642260"/>
    </source>
</evidence>
<feature type="domain" description="KIB1-4 beta-propeller" evidence="1">
    <location>
        <begin position="67"/>
        <end position="352"/>
    </location>
</feature>
<dbReference type="AlphaFoldDB" id="A0ABC8M582"/>
<protein>
    <recommendedName>
        <fullName evidence="1">KIB1-4 beta-propeller domain-containing protein</fullName>
    </recommendedName>
</protein>
<dbReference type="InterPro" id="IPR050942">
    <property type="entry name" value="F-box_BR-signaling"/>
</dbReference>
<comment type="caution">
    <text evidence="2">The sequence shown here is derived from an EMBL/GenBank/DDBJ whole genome shotgun (WGS) entry which is preliminary data.</text>
</comment>
<sequence length="380" mass="43154">MSQLLVRMAKLSSSSSSQRLCSRELRRFSTTATTTPYLLFKQNNYRRVGSETVVDLNLYDPSKDERVKIHDLTFLEELTASSMRIGSSRGWVCVKNSDDSTVRITNIFNPCAPFSSHNVISLPPLDDTRVRVVSSMALSASPEQQDCVVAFKSRKLVSLCRPGDSVWTHIEVPFVASSEIMYSTKDCKFYLNRRESDEEGPIDLINNSSSSLDKFPQVSLYQRFPNSDIPKSIKDQVTSTIMSQYVVESPSCDSSFIVYWCNEYLNQKEKWESTRQKGPPYKPSHFRTNPKGFVVFRQDAEQRMGSYTEDIGDLCIFLSRGVAFCVSATQYPGLKPNSIYYASFQTGFGFYDLSSNTLHEVIDEDPLSSFYQWLAPLSNE</sequence>
<dbReference type="PANTHER" id="PTHR44259:SF105">
    <property type="entry name" value="DUF295 DOMAIN-CONTAINING PROTEIN"/>
    <property type="match status" value="1"/>
</dbReference>
<dbReference type="Pfam" id="PF03478">
    <property type="entry name" value="Beta-prop_KIB1-4"/>
    <property type="match status" value="1"/>
</dbReference>
<reference evidence="2 3" key="1">
    <citation type="submission" date="2022-03" db="EMBL/GenBank/DDBJ databases">
        <authorList>
            <person name="Macdonald S."/>
            <person name="Ahmed S."/>
            <person name="Newling K."/>
        </authorList>
    </citation>
    <scope>NUCLEOTIDE SEQUENCE [LARGE SCALE GENOMIC DNA]</scope>
</reference>